<dbReference type="OrthoDB" id="9803963at2"/>
<dbReference type="FunFam" id="3.40.50.2020:FF:000004">
    <property type="entry name" value="Adenine phosphoribosyltransferase"/>
    <property type="match status" value="1"/>
</dbReference>
<keyword evidence="15" id="KW-1185">Reference proteome</keyword>
<comment type="caution">
    <text evidence="14">The sequence shown here is derived from an EMBL/GenBank/DDBJ whole genome shotgun (WGS) entry which is preliminary data.</text>
</comment>
<evidence type="ECO:0000256" key="7">
    <source>
        <dbReference type="ARBA" id="ARBA00011893"/>
    </source>
</evidence>
<evidence type="ECO:0000256" key="9">
    <source>
        <dbReference type="ARBA" id="ARBA00022676"/>
    </source>
</evidence>
<dbReference type="GO" id="GO:0006166">
    <property type="term" value="P:purine ribonucleoside salvage"/>
    <property type="evidence" value="ECO:0007669"/>
    <property type="project" value="UniProtKB-KW"/>
</dbReference>
<dbReference type="AlphaFoldDB" id="A0A3E1HFF0"/>
<feature type="domain" description="Phosphoribosyltransferase" evidence="13">
    <location>
        <begin position="63"/>
        <end position="164"/>
    </location>
</feature>
<keyword evidence="11 12" id="KW-0660">Purine salvage</keyword>
<evidence type="ECO:0000313" key="15">
    <source>
        <dbReference type="Proteomes" id="UP000258522"/>
    </source>
</evidence>
<evidence type="ECO:0000256" key="2">
    <source>
        <dbReference type="ARBA" id="ARBA00003968"/>
    </source>
</evidence>
<comment type="subunit">
    <text evidence="6 12">Homodimer.</text>
</comment>
<evidence type="ECO:0000256" key="12">
    <source>
        <dbReference type="HAMAP-Rule" id="MF_00004"/>
    </source>
</evidence>
<dbReference type="PANTHER" id="PTHR32315:SF3">
    <property type="entry name" value="ADENINE PHOSPHORIBOSYLTRANSFERASE"/>
    <property type="match status" value="1"/>
</dbReference>
<dbReference type="EC" id="2.4.2.7" evidence="7 12"/>
<evidence type="ECO:0000256" key="3">
    <source>
        <dbReference type="ARBA" id="ARBA00004496"/>
    </source>
</evidence>
<evidence type="ECO:0000256" key="4">
    <source>
        <dbReference type="ARBA" id="ARBA00004659"/>
    </source>
</evidence>
<evidence type="ECO:0000313" key="14">
    <source>
        <dbReference type="EMBL" id="RFD25180.1"/>
    </source>
</evidence>
<organism evidence="14 15">
    <name type="scientific">Mycobacterium uberis</name>
    <dbReference type="NCBI Taxonomy" id="2162698"/>
    <lineage>
        <taxon>Bacteria</taxon>
        <taxon>Bacillati</taxon>
        <taxon>Actinomycetota</taxon>
        <taxon>Actinomycetes</taxon>
        <taxon>Mycobacteriales</taxon>
        <taxon>Mycobacteriaceae</taxon>
        <taxon>Mycobacterium</taxon>
    </lineage>
</organism>
<dbReference type="Gene3D" id="3.40.50.2020">
    <property type="match status" value="1"/>
</dbReference>
<dbReference type="CDD" id="cd06223">
    <property type="entry name" value="PRTases_typeI"/>
    <property type="match status" value="1"/>
</dbReference>
<comment type="catalytic activity">
    <reaction evidence="1 12">
        <text>AMP + diphosphate = 5-phospho-alpha-D-ribose 1-diphosphate + adenine</text>
        <dbReference type="Rhea" id="RHEA:16609"/>
        <dbReference type="ChEBI" id="CHEBI:16708"/>
        <dbReference type="ChEBI" id="CHEBI:33019"/>
        <dbReference type="ChEBI" id="CHEBI:58017"/>
        <dbReference type="ChEBI" id="CHEBI:456215"/>
        <dbReference type="EC" id="2.4.2.7"/>
    </reaction>
</comment>
<dbReference type="GO" id="GO:0006168">
    <property type="term" value="P:adenine salvage"/>
    <property type="evidence" value="ECO:0007669"/>
    <property type="project" value="InterPro"/>
</dbReference>
<dbReference type="RefSeq" id="WP_116540539.1">
    <property type="nucleotide sequence ID" value="NZ_QAYL01000018.1"/>
</dbReference>
<keyword evidence="8 12" id="KW-0963">Cytoplasm</keyword>
<dbReference type="Proteomes" id="UP000258522">
    <property type="component" value="Unassembled WGS sequence"/>
</dbReference>
<reference evidence="14 15" key="1">
    <citation type="submission" date="2018-07" db="EMBL/GenBank/DDBJ databases">
        <title>Whole genome sequence of Mycobacterium uberis.</title>
        <authorList>
            <person name="Benjak A."/>
        </authorList>
    </citation>
    <scope>NUCLEOTIDE SEQUENCE [LARGE SCALE GENOMIC DNA]</scope>
    <source>
        <strain evidence="14 15">Jura</strain>
    </source>
</reference>
<evidence type="ECO:0000256" key="6">
    <source>
        <dbReference type="ARBA" id="ARBA00011738"/>
    </source>
</evidence>
<dbReference type="HAMAP" id="MF_00004">
    <property type="entry name" value="Aden_phosphoribosyltr"/>
    <property type="match status" value="1"/>
</dbReference>
<evidence type="ECO:0000256" key="1">
    <source>
        <dbReference type="ARBA" id="ARBA00000868"/>
    </source>
</evidence>
<dbReference type="GO" id="GO:0003999">
    <property type="term" value="F:adenine phosphoribosyltransferase activity"/>
    <property type="evidence" value="ECO:0007669"/>
    <property type="project" value="UniProtKB-UniRule"/>
</dbReference>
<keyword evidence="9 12" id="KW-0328">Glycosyltransferase</keyword>
<dbReference type="GO" id="GO:0044209">
    <property type="term" value="P:AMP salvage"/>
    <property type="evidence" value="ECO:0007669"/>
    <property type="project" value="UniProtKB-UniRule"/>
</dbReference>
<dbReference type="PANTHER" id="PTHR32315">
    <property type="entry name" value="ADENINE PHOSPHORIBOSYLTRANSFERASE"/>
    <property type="match status" value="1"/>
</dbReference>
<evidence type="ECO:0000256" key="8">
    <source>
        <dbReference type="ARBA" id="ARBA00022490"/>
    </source>
</evidence>
<comment type="similarity">
    <text evidence="5 12">Belongs to the purine/pyrimidine phosphoribosyltransferase family.</text>
</comment>
<dbReference type="EMBL" id="QAYL01000018">
    <property type="protein sequence ID" value="RFD25180.1"/>
    <property type="molecule type" value="Genomic_DNA"/>
</dbReference>
<dbReference type="InterPro" id="IPR000836">
    <property type="entry name" value="PRTase_dom"/>
</dbReference>
<protein>
    <recommendedName>
        <fullName evidence="7 12">Adenine phosphoribosyltransferase</fullName>
        <shortName evidence="12">APRT</shortName>
        <ecNumber evidence="7 12">2.4.2.7</ecNumber>
    </recommendedName>
</protein>
<sequence length="185" mass="19007">MGVNTVKRPRGGASVADLIAARTRDVIDFPTPGIQFKDLTPLFADNQAMATVIDALADVAAGANLVVGIESRGTMVAAATAARLGVGVLAVRKGGKLPPPVFSEDYIMEYGSGTVEIPADSVELRGRNVVIIDDVLATGGTLGAACRLLERSGAGVIMAAVVMELTELGGREAVVPLQVHSLSRA</sequence>
<dbReference type="GO" id="GO:0016208">
    <property type="term" value="F:AMP binding"/>
    <property type="evidence" value="ECO:0007669"/>
    <property type="project" value="TreeGrafter"/>
</dbReference>
<dbReference type="GO" id="GO:0002055">
    <property type="term" value="F:adenine binding"/>
    <property type="evidence" value="ECO:0007669"/>
    <property type="project" value="TreeGrafter"/>
</dbReference>
<comment type="pathway">
    <text evidence="4 12">Purine metabolism; AMP biosynthesis via salvage pathway; AMP from adenine: step 1/1.</text>
</comment>
<evidence type="ECO:0000256" key="11">
    <source>
        <dbReference type="ARBA" id="ARBA00022726"/>
    </source>
</evidence>
<evidence type="ECO:0000259" key="13">
    <source>
        <dbReference type="Pfam" id="PF00156"/>
    </source>
</evidence>
<dbReference type="InterPro" id="IPR050054">
    <property type="entry name" value="UPRTase/APRTase"/>
</dbReference>
<dbReference type="GO" id="GO:0005737">
    <property type="term" value="C:cytoplasm"/>
    <property type="evidence" value="ECO:0007669"/>
    <property type="project" value="UniProtKB-SubCell"/>
</dbReference>
<comment type="function">
    <text evidence="2 12">Catalyzes a salvage reaction resulting in the formation of AMP, that is energically less costly than de novo synthesis.</text>
</comment>
<dbReference type="UniPathway" id="UPA00588">
    <property type="reaction ID" value="UER00646"/>
</dbReference>
<gene>
    <name evidence="12" type="primary">apt</name>
    <name evidence="14" type="ORF">MUBE_10995</name>
</gene>
<dbReference type="SUPFAM" id="SSF53271">
    <property type="entry name" value="PRTase-like"/>
    <property type="match status" value="1"/>
</dbReference>
<evidence type="ECO:0000256" key="10">
    <source>
        <dbReference type="ARBA" id="ARBA00022679"/>
    </source>
</evidence>
<dbReference type="Pfam" id="PF00156">
    <property type="entry name" value="Pribosyltran"/>
    <property type="match status" value="1"/>
</dbReference>
<dbReference type="NCBIfam" id="NF002636">
    <property type="entry name" value="PRK02304.1-5"/>
    <property type="match status" value="1"/>
</dbReference>
<proteinExistence type="inferred from homology"/>
<dbReference type="InterPro" id="IPR029057">
    <property type="entry name" value="PRTase-like"/>
</dbReference>
<name>A0A3E1HFF0_9MYCO</name>
<evidence type="ECO:0000256" key="5">
    <source>
        <dbReference type="ARBA" id="ARBA00008391"/>
    </source>
</evidence>
<dbReference type="InterPro" id="IPR005764">
    <property type="entry name" value="Ade_phspho_trans"/>
</dbReference>
<accession>A0A3E1HFF0</accession>
<comment type="subcellular location">
    <subcellularLocation>
        <location evidence="3 12">Cytoplasm</location>
    </subcellularLocation>
</comment>
<keyword evidence="10 12" id="KW-0808">Transferase</keyword>